<evidence type="ECO:0000259" key="3">
    <source>
        <dbReference type="Pfam" id="PF24883"/>
    </source>
</evidence>
<evidence type="ECO:0008006" key="7">
    <source>
        <dbReference type="Google" id="ProtNLM"/>
    </source>
</evidence>
<proteinExistence type="predicted"/>
<evidence type="ECO:0000256" key="1">
    <source>
        <dbReference type="ARBA" id="ARBA00022737"/>
    </source>
</evidence>
<keyword evidence="6" id="KW-1185">Reference proteome</keyword>
<organism evidence="5 6">
    <name type="scientific">Podospora aff. communis PSN243</name>
    <dbReference type="NCBI Taxonomy" id="3040156"/>
    <lineage>
        <taxon>Eukaryota</taxon>
        <taxon>Fungi</taxon>
        <taxon>Dikarya</taxon>
        <taxon>Ascomycota</taxon>
        <taxon>Pezizomycotina</taxon>
        <taxon>Sordariomycetes</taxon>
        <taxon>Sordariomycetidae</taxon>
        <taxon>Sordariales</taxon>
        <taxon>Podosporaceae</taxon>
        <taxon>Podospora</taxon>
    </lineage>
</organism>
<dbReference type="AlphaFoldDB" id="A0AAV9GL51"/>
<evidence type="ECO:0000256" key="2">
    <source>
        <dbReference type="SAM" id="Phobius"/>
    </source>
</evidence>
<gene>
    <name evidence="5" type="ORF">QBC34DRAFT_100502</name>
</gene>
<keyword evidence="1" id="KW-0677">Repeat</keyword>
<dbReference type="PANTHER" id="PTHR10039">
    <property type="entry name" value="AMELOGENIN"/>
    <property type="match status" value="1"/>
</dbReference>
<dbReference type="InterPro" id="IPR056884">
    <property type="entry name" value="NPHP3-like_N"/>
</dbReference>
<dbReference type="InterPro" id="IPR056693">
    <property type="entry name" value="DUF7791"/>
</dbReference>
<name>A0AAV9GL51_9PEZI</name>
<reference evidence="5" key="2">
    <citation type="submission" date="2023-05" db="EMBL/GenBank/DDBJ databases">
        <authorList>
            <consortium name="Lawrence Berkeley National Laboratory"/>
            <person name="Steindorff A."/>
            <person name="Hensen N."/>
            <person name="Bonometti L."/>
            <person name="Westerberg I."/>
            <person name="Brannstrom I.O."/>
            <person name="Guillou S."/>
            <person name="Cros-Aarteil S."/>
            <person name="Calhoun S."/>
            <person name="Haridas S."/>
            <person name="Kuo A."/>
            <person name="Mondo S."/>
            <person name="Pangilinan J."/>
            <person name="Riley R."/>
            <person name="Labutti K."/>
            <person name="Andreopoulos B."/>
            <person name="Lipzen A."/>
            <person name="Chen C."/>
            <person name="Yanf M."/>
            <person name="Daum C."/>
            <person name="Ng V."/>
            <person name="Clum A."/>
            <person name="Ohm R."/>
            <person name="Martin F."/>
            <person name="Silar P."/>
            <person name="Natvig D."/>
            <person name="Lalanne C."/>
            <person name="Gautier V."/>
            <person name="Ament-Velasquez S.L."/>
            <person name="Kruys A."/>
            <person name="Hutchinson M.I."/>
            <person name="Powell A.J."/>
            <person name="Barry K."/>
            <person name="Miller A.N."/>
            <person name="Grigoriev I.V."/>
            <person name="Debuchy R."/>
            <person name="Gladieux P."/>
            <person name="Thoren M.H."/>
            <person name="Johannesson H."/>
        </authorList>
    </citation>
    <scope>NUCLEOTIDE SEQUENCE</scope>
    <source>
        <strain evidence="5">PSN243</strain>
    </source>
</reference>
<comment type="caution">
    <text evidence="5">The sequence shown here is derived from an EMBL/GenBank/DDBJ whole genome shotgun (WGS) entry which is preliminary data.</text>
</comment>
<evidence type="ECO:0000313" key="5">
    <source>
        <dbReference type="EMBL" id="KAK4448877.1"/>
    </source>
</evidence>
<dbReference type="EMBL" id="MU865940">
    <property type="protein sequence ID" value="KAK4448877.1"/>
    <property type="molecule type" value="Genomic_DNA"/>
</dbReference>
<dbReference type="PANTHER" id="PTHR10039:SF5">
    <property type="entry name" value="NACHT DOMAIN-CONTAINING PROTEIN"/>
    <property type="match status" value="1"/>
</dbReference>
<evidence type="ECO:0000313" key="6">
    <source>
        <dbReference type="Proteomes" id="UP001321760"/>
    </source>
</evidence>
<feature type="transmembrane region" description="Helical" evidence="2">
    <location>
        <begin position="552"/>
        <end position="570"/>
    </location>
</feature>
<keyword evidence="2" id="KW-1133">Transmembrane helix</keyword>
<reference evidence="5" key="1">
    <citation type="journal article" date="2023" name="Mol. Phylogenet. Evol.">
        <title>Genome-scale phylogeny and comparative genomics of the fungal order Sordariales.</title>
        <authorList>
            <person name="Hensen N."/>
            <person name="Bonometti L."/>
            <person name="Westerberg I."/>
            <person name="Brannstrom I.O."/>
            <person name="Guillou S."/>
            <person name="Cros-Aarteil S."/>
            <person name="Calhoun S."/>
            <person name="Haridas S."/>
            <person name="Kuo A."/>
            <person name="Mondo S."/>
            <person name="Pangilinan J."/>
            <person name="Riley R."/>
            <person name="LaButti K."/>
            <person name="Andreopoulos B."/>
            <person name="Lipzen A."/>
            <person name="Chen C."/>
            <person name="Yan M."/>
            <person name="Daum C."/>
            <person name="Ng V."/>
            <person name="Clum A."/>
            <person name="Steindorff A."/>
            <person name="Ohm R.A."/>
            <person name="Martin F."/>
            <person name="Silar P."/>
            <person name="Natvig D.O."/>
            <person name="Lalanne C."/>
            <person name="Gautier V."/>
            <person name="Ament-Velasquez S.L."/>
            <person name="Kruys A."/>
            <person name="Hutchinson M.I."/>
            <person name="Powell A.J."/>
            <person name="Barry K."/>
            <person name="Miller A.N."/>
            <person name="Grigoriev I.V."/>
            <person name="Debuchy R."/>
            <person name="Gladieux P."/>
            <person name="Hiltunen Thoren M."/>
            <person name="Johannesson H."/>
        </authorList>
    </citation>
    <scope>NUCLEOTIDE SEQUENCE</scope>
    <source>
        <strain evidence="5">PSN243</strain>
    </source>
</reference>
<sequence>MTTPAAIERSQNAMLRSLLAQLLEQNQEAVAHVAPAVWESAYLFNTPIRNGWSDEELAKLLFRAARQLLDGRAELCIFIDGLDEFDGDSHTILSVIRQLLELPDVKLCVSSRPWVEFGDEFDKRPSLRMQELTYPDIKHYVQSHFNENQGFKRLKRREPKYADALTGEIVKKSDGVFLSVRIVVQSLLAGLTNDDRIRDLEDRLQSLPPELDQLHDKILKDVDSDSVYFQHACQYFKLLLVLGGSTRAILLSFADEDREEYSVRLPTRPLNERKRVERIDTIRRRINSRCKGLLEIGRNERVNFLHRTVRDYLRGPEVRGKMENKLEKGNFDPDLQLCSAYLAMVKTSVPRTSSHQAIKDWIRWFGQCMRYAAQTRDEHRVPLIMHSLHRVMRSHSNHFPTNIYEEEFIDTSIFRLSVPFYRYTFPGDAFLNMATRYGVVQYIRLRAEAGALSNVRCEWDKRMLEKDDRLVFNAWRMALILGGRISRGGKVITQGRQLPLLLDACLSGRPDVDVFRILLEQRPDFNSVMKIDEFKIVRKEGPTSRRMVLNTWGLSLLAVVVGVALMNVLAEQTTKGQRSSWEDWTRVLRLFVAHGAKLNEALVTKVADKLRRGITGGVEGVSIMEGKTVYEVLETVVTGNYGAVPSLLPIGFGRQRYRRLGTR</sequence>
<evidence type="ECO:0000259" key="4">
    <source>
        <dbReference type="Pfam" id="PF25053"/>
    </source>
</evidence>
<dbReference type="Pfam" id="PF25053">
    <property type="entry name" value="DUF7791"/>
    <property type="match status" value="1"/>
</dbReference>
<dbReference type="Proteomes" id="UP001321760">
    <property type="component" value="Unassembled WGS sequence"/>
</dbReference>
<accession>A0AAV9GL51</accession>
<feature type="domain" description="Nephrocystin 3-like N-terminal" evidence="3">
    <location>
        <begin position="9"/>
        <end position="112"/>
    </location>
</feature>
<keyword evidence="2" id="KW-0472">Membrane</keyword>
<feature type="domain" description="DUF7791" evidence="4">
    <location>
        <begin position="225"/>
        <end position="354"/>
    </location>
</feature>
<dbReference type="Pfam" id="PF24883">
    <property type="entry name" value="NPHP3_N"/>
    <property type="match status" value="1"/>
</dbReference>
<keyword evidence="2" id="KW-0812">Transmembrane</keyword>
<protein>
    <recommendedName>
        <fullName evidence="7">NACHT domain-containing protein</fullName>
    </recommendedName>
</protein>